<reference evidence="2" key="3">
    <citation type="submission" date="2015-04" db="UniProtKB">
        <authorList>
            <consortium name="EnsemblPlants"/>
        </authorList>
    </citation>
    <scope>IDENTIFICATION</scope>
    <source>
        <strain evidence="2">cv. Jemalong A17</strain>
    </source>
</reference>
<dbReference type="EnsemblPlants" id="KEH29141">
    <property type="protein sequence ID" value="KEH29141"/>
    <property type="gene ID" value="MTR_4g026060"/>
</dbReference>
<reference evidence="1 3" key="2">
    <citation type="journal article" date="2014" name="BMC Genomics">
        <title>An improved genome release (version Mt4.0) for the model legume Medicago truncatula.</title>
        <authorList>
            <person name="Tang H."/>
            <person name="Krishnakumar V."/>
            <person name="Bidwell S."/>
            <person name="Rosen B."/>
            <person name="Chan A."/>
            <person name="Zhou S."/>
            <person name="Gentzbittel L."/>
            <person name="Childs K.L."/>
            <person name="Yandell M."/>
            <person name="Gundlach H."/>
            <person name="Mayer K.F."/>
            <person name="Schwartz D.C."/>
            <person name="Town C.D."/>
        </authorList>
    </citation>
    <scope>GENOME REANNOTATION</scope>
    <source>
        <strain evidence="1">A17</strain>
        <strain evidence="2 3">cv. Jemalong A17</strain>
    </source>
</reference>
<proteinExistence type="predicted"/>
<gene>
    <name evidence="1" type="ordered locus">MTR_4g026060</name>
</gene>
<evidence type="ECO:0000313" key="1">
    <source>
        <dbReference type="EMBL" id="KEH29141.1"/>
    </source>
</evidence>
<dbReference type="EMBL" id="CM001220">
    <property type="protein sequence ID" value="KEH29141.1"/>
    <property type="molecule type" value="Genomic_DNA"/>
</dbReference>
<evidence type="ECO:0000313" key="3">
    <source>
        <dbReference type="Proteomes" id="UP000002051"/>
    </source>
</evidence>
<dbReference type="HOGENOM" id="CLU_2323940_0_0_1"/>
<evidence type="ECO:0000313" key="2">
    <source>
        <dbReference type="EnsemblPlants" id="KEH29141"/>
    </source>
</evidence>
<organism evidence="1 3">
    <name type="scientific">Medicago truncatula</name>
    <name type="common">Barrel medic</name>
    <name type="synonym">Medicago tribuloides</name>
    <dbReference type="NCBI Taxonomy" id="3880"/>
    <lineage>
        <taxon>Eukaryota</taxon>
        <taxon>Viridiplantae</taxon>
        <taxon>Streptophyta</taxon>
        <taxon>Embryophyta</taxon>
        <taxon>Tracheophyta</taxon>
        <taxon>Spermatophyta</taxon>
        <taxon>Magnoliopsida</taxon>
        <taxon>eudicotyledons</taxon>
        <taxon>Gunneridae</taxon>
        <taxon>Pentapetalae</taxon>
        <taxon>rosids</taxon>
        <taxon>fabids</taxon>
        <taxon>Fabales</taxon>
        <taxon>Fabaceae</taxon>
        <taxon>Papilionoideae</taxon>
        <taxon>50 kb inversion clade</taxon>
        <taxon>NPAAA clade</taxon>
        <taxon>Hologalegina</taxon>
        <taxon>IRL clade</taxon>
        <taxon>Trifolieae</taxon>
        <taxon>Medicago</taxon>
    </lineage>
</organism>
<sequence length="99" mass="11370">MVEYCNSTASWFATATVRFENRRSMCVDGETVDGDGEDDVRKMEESEEEKMKKVEEKVWWGGENQKGGERVRKQRCLLWCHIRGVDDGLPHGVVHLSPP</sequence>
<accession>A0A072UI57</accession>
<reference evidence="1 3" key="1">
    <citation type="journal article" date="2011" name="Nature">
        <title>The Medicago genome provides insight into the evolution of rhizobial symbioses.</title>
        <authorList>
            <person name="Young N.D."/>
            <person name="Debelle F."/>
            <person name="Oldroyd G.E."/>
            <person name="Geurts R."/>
            <person name="Cannon S.B."/>
            <person name="Udvardi M.K."/>
            <person name="Benedito V.A."/>
            <person name="Mayer K.F."/>
            <person name="Gouzy J."/>
            <person name="Schoof H."/>
            <person name="Van de Peer Y."/>
            <person name="Proost S."/>
            <person name="Cook D.R."/>
            <person name="Meyers B.C."/>
            <person name="Spannagl M."/>
            <person name="Cheung F."/>
            <person name="De Mita S."/>
            <person name="Krishnakumar V."/>
            <person name="Gundlach H."/>
            <person name="Zhou S."/>
            <person name="Mudge J."/>
            <person name="Bharti A.K."/>
            <person name="Murray J.D."/>
            <person name="Naoumkina M.A."/>
            <person name="Rosen B."/>
            <person name="Silverstein K.A."/>
            <person name="Tang H."/>
            <person name="Rombauts S."/>
            <person name="Zhao P.X."/>
            <person name="Zhou P."/>
            <person name="Barbe V."/>
            <person name="Bardou P."/>
            <person name="Bechner M."/>
            <person name="Bellec A."/>
            <person name="Berger A."/>
            <person name="Berges H."/>
            <person name="Bidwell S."/>
            <person name="Bisseling T."/>
            <person name="Choisne N."/>
            <person name="Couloux A."/>
            <person name="Denny R."/>
            <person name="Deshpande S."/>
            <person name="Dai X."/>
            <person name="Doyle J.J."/>
            <person name="Dudez A.M."/>
            <person name="Farmer A.D."/>
            <person name="Fouteau S."/>
            <person name="Franken C."/>
            <person name="Gibelin C."/>
            <person name="Gish J."/>
            <person name="Goldstein S."/>
            <person name="Gonzalez A.J."/>
            <person name="Green P.J."/>
            <person name="Hallab A."/>
            <person name="Hartog M."/>
            <person name="Hua A."/>
            <person name="Humphray S.J."/>
            <person name="Jeong D.H."/>
            <person name="Jing Y."/>
            <person name="Jocker A."/>
            <person name="Kenton S.M."/>
            <person name="Kim D.J."/>
            <person name="Klee K."/>
            <person name="Lai H."/>
            <person name="Lang C."/>
            <person name="Lin S."/>
            <person name="Macmil S.L."/>
            <person name="Magdelenat G."/>
            <person name="Matthews L."/>
            <person name="McCorrison J."/>
            <person name="Monaghan E.L."/>
            <person name="Mun J.H."/>
            <person name="Najar F.Z."/>
            <person name="Nicholson C."/>
            <person name="Noirot C."/>
            <person name="O'Bleness M."/>
            <person name="Paule C.R."/>
            <person name="Poulain J."/>
            <person name="Prion F."/>
            <person name="Qin B."/>
            <person name="Qu C."/>
            <person name="Retzel E.F."/>
            <person name="Riddle C."/>
            <person name="Sallet E."/>
            <person name="Samain S."/>
            <person name="Samson N."/>
            <person name="Sanders I."/>
            <person name="Saurat O."/>
            <person name="Scarpelli C."/>
            <person name="Schiex T."/>
            <person name="Segurens B."/>
            <person name="Severin A.J."/>
            <person name="Sherrier D.J."/>
            <person name="Shi R."/>
            <person name="Sims S."/>
            <person name="Singer S.R."/>
            <person name="Sinharoy S."/>
            <person name="Sterck L."/>
            <person name="Viollet A."/>
            <person name="Wang B.B."/>
            <person name="Wang K."/>
            <person name="Wang M."/>
            <person name="Wang X."/>
            <person name="Warfsmann J."/>
            <person name="Weissenbach J."/>
            <person name="White D.D."/>
            <person name="White J.D."/>
            <person name="Wiley G.B."/>
            <person name="Wincker P."/>
            <person name="Xing Y."/>
            <person name="Yang L."/>
            <person name="Yao Z."/>
            <person name="Ying F."/>
            <person name="Zhai J."/>
            <person name="Zhou L."/>
            <person name="Zuber A."/>
            <person name="Denarie J."/>
            <person name="Dixon R.A."/>
            <person name="May G.D."/>
            <person name="Schwartz D.C."/>
            <person name="Rogers J."/>
            <person name="Quetier F."/>
            <person name="Town C.D."/>
            <person name="Roe B.A."/>
        </authorList>
    </citation>
    <scope>NUCLEOTIDE SEQUENCE [LARGE SCALE GENOMIC DNA]</scope>
    <source>
        <strain evidence="1">A17</strain>
        <strain evidence="2 3">cv. Jemalong A17</strain>
    </source>
</reference>
<protein>
    <submittedName>
        <fullName evidence="1 2">Uncharacterized protein</fullName>
    </submittedName>
</protein>
<dbReference type="Proteomes" id="UP000002051">
    <property type="component" value="Chromosome 4"/>
</dbReference>
<dbReference type="AlphaFoldDB" id="A0A072UI57"/>
<name>A0A072UI57_MEDTR</name>
<keyword evidence="3" id="KW-1185">Reference proteome</keyword>